<evidence type="ECO:0000313" key="11">
    <source>
        <dbReference type="Proteomes" id="UP001302367"/>
    </source>
</evidence>
<dbReference type="GO" id="GO:0016020">
    <property type="term" value="C:membrane"/>
    <property type="evidence" value="ECO:0007669"/>
    <property type="project" value="TreeGrafter"/>
</dbReference>
<dbReference type="GO" id="GO:0006886">
    <property type="term" value="P:intracellular protein transport"/>
    <property type="evidence" value="ECO:0007669"/>
    <property type="project" value="InterPro"/>
</dbReference>
<dbReference type="OrthoDB" id="10267033at2759"/>
<keyword evidence="4" id="KW-0175">Coiled coil</keyword>
<organism evidence="8 10">
    <name type="scientific">Cercospora beticola</name>
    <name type="common">Sugarbeet leaf spot fungus</name>
    <dbReference type="NCBI Taxonomy" id="122368"/>
    <lineage>
        <taxon>Eukaryota</taxon>
        <taxon>Fungi</taxon>
        <taxon>Dikarya</taxon>
        <taxon>Ascomycota</taxon>
        <taxon>Pezizomycotina</taxon>
        <taxon>Dothideomycetes</taxon>
        <taxon>Dothideomycetidae</taxon>
        <taxon>Mycosphaerellales</taxon>
        <taxon>Mycosphaerellaceae</taxon>
        <taxon>Cercospora</taxon>
    </lineage>
</organism>
<evidence type="ECO:0000259" key="6">
    <source>
        <dbReference type="Pfam" id="PF04091"/>
    </source>
</evidence>
<dbReference type="Pfam" id="PF20651">
    <property type="entry name" value="EXOC6_Sec15_N"/>
    <property type="match status" value="1"/>
</dbReference>
<proteinExistence type="inferred from homology"/>
<evidence type="ECO:0000313" key="9">
    <source>
        <dbReference type="EMBL" id="WPB06448.1"/>
    </source>
</evidence>
<dbReference type="Gene3D" id="1.20.58.670">
    <property type="entry name" value="Dsl1p vesicle tethering complex, Tip20p subunit, domain D"/>
    <property type="match status" value="1"/>
</dbReference>
<dbReference type="PANTHER" id="PTHR12702:SF0">
    <property type="entry name" value="EXOCYST COMPLEX COMPONENT 6"/>
    <property type="match status" value="1"/>
</dbReference>
<dbReference type="FunFam" id="1.10.357.30:FF:000004">
    <property type="entry name" value="Exocyst complex component SEC15"/>
    <property type="match status" value="1"/>
</dbReference>
<evidence type="ECO:0000256" key="3">
    <source>
        <dbReference type="ARBA" id="ARBA00022483"/>
    </source>
</evidence>
<protein>
    <recommendedName>
        <fullName evidence="5">Exocyst complex component SEC15</fullName>
    </recommendedName>
</protein>
<comment type="function">
    <text evidence="5">Component of the exocyst complex involved in the docking of exocytic vesicles with fusion sites on the plasma membrane.</text>
</comment>
<dbReference type="PANTHER" id="PTHR12702">
    <property type="entry name" value="SEC15"/>
    <property type="match status" value="1"/>
</dbReference>
<name>A0A2G5HHM9_CERBT</name>
<dbReference type="InterPro" id="IPR042045">
    <property type="entry name" value="EXOC6/Sec15_C_dom1"/>
</dbReference>
<dbReference type="InterPro" id="IPR042044">
    <property type="entry name" value="EXOC6PINT-1/Sec15/Tip20_C_dom2"/>
</dbReference>
<reference evidence="9 11" key="2">
    <citation type="submission" date="2023-09" db="EMBL/GenBank/DDBJ databases">
        <title>Complete-Gapless Cercospora beticola genome.</title>
        <authorList>
            <person name="Wyatt N.A."/>
            <person name="Spanner R.E."/>
            <person name="Bolton M.D."/>
        </authorList>
    </citation>
    <scope>NUCLEOTIDE SEQUENCE [LARGE SCALE GENOMIC DNA]</scope>
    <source>
        <strain evidence="9">Cb09-40</strain>
    </source>
</reference>
<keyword evidence="11" id="KW-1185">Reference proteome</keyword>
<dbReference type="InterPro" id="IPR048359">
    <property type="entry name" value="EXOC6_Sec15_N"/>
</dbReference>
<dbReference type="EMBL" id="LKMD01000106">
    <property type="protein sequence ID" value="PIA92050.1"/>
    <property type="molecule type" value="Genomic_DNA"/>
</dbReference>
<evidence type="ECO:0000256" key="1">
    <source>
        <dbReference type="ARBA" id="ARBA00007944"/>
    </source>
</evidence>
<sequence>MPGLIADQYDDLTGAVQQIILSSSESDYLDQLIPLLKNAEIQTQVTPLIHALNHVSADREAQIESICNSNHQEFITSVNQLQSVREETVNLTSEIMQLSRSIEASTEKLAEQKKALVDSRSVRQNIDDATQALKDCLEVLRLANQVHDLLGKKNHYAALRALDELQNVHLREVTRYKIAEMIERSVPATQRMIAEAVTQDLHTWLYRIRETSQFLGEVAFYHTEMRRARQKERGEKDEYLGSFGLNSAVELVADEDEEFDVLNNEEVQVDFSPLFECLHIHDALGETEKFRADYAATRRRQKDLLIPQTINLLEEDNSSLSGLLEGIAGFAIVEKATMQKTENFRSQSDIDELWESMCQSSVSLISTALHHVDNDERLLKVKGVIALFIQTMDSWGYSVASLDGLLLTLFDKYSSLLKRRFSDDFQEIVSTDDYMPMPINNADEYTKVISVSWYTPPAGQENAEELSYPCVLPFSQMYPLVCIDIRNFLNQIYLFSDDHFRHTTVIDKTLKESLDELLVDKVCRSLVDRLSSQYPGQIVQILTNLDHFEQACTDLEGLLVEARSSSSAAGPIKLNATGQFNSAKKRAEKRIFELVNSKIDDLIDTAEYEWTSTYTPDTASPYIQELTRYLSNIMSSVLLGLPEQIKELIYFEALNHISDSLLRLPLDPSVRHISPQAATAFKLDVDDLVDFVEALPEAPVLLESLTSIRQTTDLMMLAAEGKGEEFFDSSKSQTRFEKVDKIKGAELLEKVYTDTTGAPREKRMSLMPDFQELRGKPSMPHFGIRDRFDQFTKRDRS</sequence>
<dbReference type="InterPro" id="IPR007225">
    <property type="entry name" value="EXOC6/Sec15"/>
</dbReference>
<evidence type="ECO:0000313" key="8">
    <source>
        <dbReference type="EMBL" id="PIA92050.1"/>
    </source>
</evidence>
<evidence type="ECO:0000313" key="10">
    <source>
        <dbReference type="Proteomes" id="UP000230605"/>
    </source>
</evidence>
<keyword evidence="3 5" id="KW-0268">Exocytosis</keyword>
<dbReference type="GO" id="GO:0000145">
    <property type="term" value="C:exocyst"/>
    <property type="evidence" value="ECO:0007669"/>
    <property type="project" value="UniProtKB-UniRule"/>
</dbReference>
<dbReference type="GO" id="GO:0006893">
    <property type="term" value="P:Golgi to plasma membrane transport"/>
    <property type="evidence" value="ECO:0007669"/>
    <property type="project" value="TreeGrafter"/>
</dbReference>
<evidence type="ECO:0000259" key="7">
    <source>
        <dbReference type="Pfam" id="PF20651"/>
    </source>
</evidence>
<dbReference type="Pfam" id="PF04091">
    <property type="entry name" value="Sec15_C"/>
    <property type="match status" value="1"/>
</dbReference>
<reference evidence="8 10" key="1">
    <citation type="submission" date="2015-10" db="EMBL/GenBank/DDBJ databases">
        <title>The cercosporin biosynthetic gene cluster was horizontally transferred to several fungal lineages and shown to be expanded in Cercospora beticola based on microsynteny with recipient genomes.</title>
        <authorList>
            <person name="De Jonge R."/>
            <person name="Ebert M.K."/>
            <person name="Suttle J.C."/>
            <person name="Jurick Ii W.M."/>
            <person name="Secor G.A."/>
            <person name="Thomma B.P."/>
            <person name="Van De Peer Y."/>
            <person name="Bolton M.D."/>
        </authorList>
    </citation>
    <scope>NUCLEOTIDE SEQUENCE [LARGE SCALE GENOMIC DNA]</scope>
    <source>
        <strain evidence="8 10">09-40</strain>
    </source>
</reference>
<evidence type="ECO:0000256" key="2">
    <source>
        <dbReference type="ARBA" id="ARBA00022448"/>
    </source>
</evidence>
<accession>A0A2G5HHM9</accession>
<keyword evidence="2 5" id="KW-0813">Transport</keyword>
<gene>
    <name evidence="8" type="ORF">CB0940_09247</name>
    <name evidence="9" type="ORF">RHO25_011105</name>
</gene>
<dbReference type="AlphaFoldDB" id="A0A2G5HHM9"/>
<dbReference type="Proteomes" id="UP000230605">
    <property type="component" value="Chromosome 7"/>
</dbReference>
<dbReference type="Proteomes" id="UP001302367">
    <property type="component" value="Chromosome 7"/>
</dbReference>
<comment type="similarity">
    <text evidence="1 5">Belongs to the SEC15 family.</text>
</comment>
<dbReference type="EMBL" id="CP134190">
    <property type="protein sequence ID" value="WPB06448.1"/>
    <property type="molecule type" value="Genomic_DNA"/>
</dbReference>
<dbReference type="InterPro" id="IPR046361">
    <property type="entry name" value="EXOC6/Sec15_C"/>
</dbReference>
<dbReference type="Gene3D" id="1.10.357.30">
    <property type="entry name" value="Exocyst complex subunit Sec15 C-terminal domain, N-terminal subdomain"/>
    <property type="match status" value="1"/>
</dbReference>
<evidence type="ECO:0000256" key="5">
    <source>
        <dbReference type="PIRNR" id="PIRNR025007"/>
    </source>
</evidence>
<dbReference type="GO" id="GO:0090522">
    <property type="term" value="P:vesicle tethering involved in exocytosis"/>
    <property type="evidence" value="ECO:0007669"/>
    <property type="project" value="UniProtKB-UniRule"/>
</dbReference>
<dbReference type="PIRSF" id="PIRSF025007">
    <property type="entry name" value="Sec15"/>
    <property type="match status" value="1"/>
</dbReference>
<evidence type="ECO:0000256" key="4">
    <source>
        <dbReference type="ARBA" id="ARBA00023054"/>
    </source>
</evidence>
<feature type="domain" description="Exocyst complex component EXOC6/Sec15 N-terminal" evidence="7">
    <location>
        <begin position="52"/>
        <end position="220"/>
    </location>
</feature>
<feature type="domain" description="Exocyst complex subunit EXOC6/Sec15 C-terminal" evidence="6">
    <location>
        <begin position="402"/>
        <end position="750"/>
    </location>
</feature>